<dbReference type="AlphaFoldDB" id="A0A1Y0VT17"/>
<protein>
    <recommendedName>
        <fullName evidence="2">diphosphomevalonate decarboxylase</fullName>
        <ecNumber evidence="2">4.1.1.33</ecNumber>
    </recommendedName>
</protein>
<proteinExistence type="inferred from homology"/>
<dbReference type="NCBIfam" id="TIGR01240">
    <property type="entry name" value="mevDPdecarb"/>
    <property type="match status" value="1"/>
</dbReference>
<evidence type="ECO:0000259" key="8">
    <source>
        <dbReference type="Pfam" id="PF18376"/>
    </source>
</evidence>
<feature type="domain" description="Diphosphomevalonate decarboxylase-like N-terminal" evidence="9">
    <location>
        <begin position="10"/>
        <end position="165"/>
    </location>
</feature>
<dbReference type="PANTHER" id="PTHR10977">
    <property type="entry name" value="DIPHOSPHOMEVALONATE DECARBOXYLASE"/>
    <property type="match status" value="1"/>
</dbReference>
<reference evidence="10 11" key="1">
    <citation type="submission" date="2017-05" db="EMBL/GenBank/DDBJ databases">
        <title>Genome sequence of Pediococcus pentosaceus strain SRCM100892.</title>
        <authorList>
            <person name="Cho S.H."/>
        </authorList>
    </citation>
    <scope>NUCLEOTIDE SEQUENCE [LARGE SCALE GENOMIC DNA]</scope>
    <source>
        <strain evidence="10 11">SRCM100892</strain>
    </source>
</reference>
<dbReference type="SUPFAM" id="SSF55060">
    <property type="entry name" value="GHMP Kinase, C-terminal domain"/>
    <property type="match status" value="1"/>
</dbReference>
<dbReference type="EMBL" id="CP021474">
    <property type="protein sequence ID" value="ARW19803.1"/>
    <property type="molecule type" value="Genomic_DNA"/>
</dbReference>
<dbReference type="PIRSF" id="PIRSF015950">
    <property type="entry name" value="Mev_P_decrbx"/>
    <property type="match status" value="1"/>
</dbReference>
<evidence type="ECO:0000313" key="10">
    <source>
        <dbReference type="EMBL" id="ARW19803.1"/>
    </source>
</evidence>
<evidence type="ECO:0000256" key="3">
    <source>
        <dbReference type="ARBA" id="ARBA00022516"/>
    </source>
</evidence>
<sequence>MNEKHGFARAHTNIALLKYWGKINSDLILPANDSISLTLDKFYTDTKVTFSDEYTSNLFYLNHQLIDVKKMHRINRVLEAVKSEFGYQGFAKIESENHVPTAAGLASSASGMAALAGAAVSALGSHTDLTNLSRLARLGSGSASRSVFGGIVHWHRGYDHQSSFAEQIVSEDLIDLNMVTIVIDRRQKKVKSTLGMQHTASTSPFYPAWVEATNQAIPEMISAVQNNDFTKIGELAEHSAAMMHATTLSSKPAFTYFAPETIQVIKLVEQLRESGIECYYTIDAGPNVKVLCQSKNITRVKRFFANYFDQDQLVVAKPGSGIKFTKN</sequence>
<keyword evidence="7 10" id="KW-0456">Lyase</keyword>
<keyword evidence="3" id="KW-0444">Lipid biosynthesis</keyword>
<dbReference type="Pfam" id="PF18376">
    <property type="entry name" value="MDD_C"/>
    <property type="match status" value="1"/>
</dbReference>
<name>A0A1Y0VT17_PEDPE</name>
<dbReference type="EC" id="4.1.1.33" evidence="2"/>
<keyword evidence="4" id="KW-0547">Nucleotide-binding</keyword>
<dbReference type="GO" id="GO:0004163">
    <property type="term" value="F:diphosphomevalonate decarboxylase activity"/>
    <property type="evidence" value="ECO:0007669"/>
    <property type="project" value="UniProtKB-EC"/>
</dbReference>
<dbReference type="InterPro" id="IPR014721">
    <property type="entry name" value="Ribsml_uS5_D2-typ_fold_subgr"/>
</dbReference>
<dbReference type="InterPro" id="IPR020568">
    <property type="entry name" value="Ribosomal_Su5_D2-typ_SF"/>
</dbReference>
<dbReference type="GO" id="GO:0005829">
    <property type="term" value="C:cytosol"/>
    <property type="evidence" value="ECO:0007669"/>
    <property type="project" value="InterPro"/>
</dbReference>
<organism evidence="10 11">
    <name type="scientific">Pediococcus pentosaceus</name>
    <dbReference type="NCBI Taxonomy" id="1255"/>
    <lineage>
        <taxon>Bacteria</taxon>
        <taxon>Bacillati</taxon>
        <taxon>Bacillota</taxon>
        <taxon>Bacilli</taxon>
        <taxon>Lactobacillales</taxon>
        <taxon>Lactobacillaceae</taxon>
        <taxon>Pediococcus</taxon>
    </lineage>
</organism>
<dbReference type="GO" id="GO:0019287">
    <property type="term" value="P:isopentenyl diphosphate biosynthetic process, mevalonate pathway"/>
    <property type="evidence" value="ECO:0007669"/>
    <property type="project" value="InterPro"/>
</dbReference>
<dbReference type="PANTHER" id="PTHR10977:SF3">
    <property type="entry name" value="DIPHOSPHOMEVALONATE DECARBOXYLASE"/>
    <property type="match status" value="1"/>
</dbReference>
<dbReference type="Proteomes" id="UP000196118">
    <property type="component" value="Chromosome"/>
</dbReference>
<dbReference type="SUPFAM" id="SSF54211">
    <property type="entry name" value="Ribosomal protein S5 domain 2-like"/>
    <property type="match status" value="1"/>
</dbReference>
<dbReference type="InterPro" id="IPR041431">
    <property type="entry name" value="Mvd1_C"/>
</dbReference>
<feature type="domain" description="Mvd1 C-terminal" evidence="8">
    <location>
        <begin position="179"/>
        <end position="311"/>
    </location>
</feature>
<accession>A0A1Y0VT17</accession>
<dbReference type="Gene3D" id="3.30.70.890">
    <property type="entry name" value="GHMP kinase, C-terminal domain"/>
    <property type="match status" value="1"/>
</dbReference>
<dbReference type="InterPro" id="IPR036554">
    <property type="entry name" value="GHMP_kinase_C_sf"/>
</dbReference>
<dbReference type="InterPro" id="IPR053859">
    <property type="entry name" value="MVD-like_N"/>
</dbReference>
<gene>
    <name evidence="10" type="primary">mvaD</name>
    <name evidence="10" type="ORF">S100892_01230</name>
</gene>
<comment type="similarity">
    <text evidence="1">Belongs to the diphosphomevalonate decarboxylase family.</text>
</comment>
<evidence type="ECO:0000313" key="11">
    <source>
        <dbReference type="Proteomes" id="UP000196118"/>
    </source>
</evidence>
<evidence type="ECO:0000256" key="7">
    <source>
        <dbReference type="ARBA" id="ARBA00023239"/>
    </source>
</evidence>
<dbReference type="Gene3D" id="3.30.230.10">
    <property type="match status" value="1"/>
</dbReference>
<evidence type="ECO:0000256" key="4">
    <source>
        <dbReference type="ARBA" id="ARBA00022741"/>
    </source>
</evidence>
<evidence type="ECO:0000256" key="6">
    <source>
        <dbReference type="ARBA" id="ARBA00023098"/>
    </source>
</evidence>
<evidence type="ECO:0000256" key="1">
    <source>
        <dbReference type="ARBA" id="ARBA00008831"/>
    </source>
</evidence>
<evidence type="ECO:0000259" key="9">
    <source>
        <dbReference type="Pfam" id="PF22700"/>
    </source>
</evidence>
<dbReference type="InterPro" id="IPR029765">
    <property type="entry name" value="Mev_diP_decarb"/>
</dbReference>
<dbReference type="InterPro" id="IPR005935">
    <property type="entry name" value="Mev_decarb"/>
</dbReference>
<dbReference type="Pfam" id="PF22700">
    <property type="entry name" value="MVD-like_N"/>
    <property type="match status" value="1"/>
</dbReference>
<keyword evidence="5" id="KW-0067">ATP-binding</keyword>
<dbReference type="FunFam" id="3.30.230.10:FF:000072">
    <property type="entry name" value="Diphosphomevalonate decarboxylase"/>
    <property type="match status" value="1"/>
</dbReference>
<keyword evidence="6" id="KW-0443">Lipid metabolism</keyword>
<evidence type="ECO:0000256" key="2">
    <source>
        <dbReference type="ARBA" id="ARBA00012296"/>
    </source>
</evidence>
<evidence type="ECO:0000256" key="5">
    <source>
        <dbReference type="ARBA" id="ARBA00022840"/>
    </source>
</evidence>
<dbReference type="GO" id="GO:0005524">
    <property type="term" value="F:ATP binding"/>
    <property type="evidence" value="ECO:0007669"/>
    <property type="project" value="UniProtKB-KW"/>
</dbReference>